<comment type="caution">
    <text evidence="3">The sequence shown here is derived from an EMBL/GenBank/DDBJ whole genome shotgun (WGS) entry which is preliminary data.</text>
</comment>
<dbReference type="PANTHER" id="PTHR44858:SF1">
    <property type="entry name" value="UDP-N-ACETYLGLUCOSAMINE--PEPTIDE N-ACETYLGLUCOSAMINYLTRANSFERASE SPINDLY-RELATED"/>
    <property type="match status" value="1"/>
</dbReference>
<organism evidence="3 4">
    <name type="scientific">Actinomadura fulvescens</name>
    <dbReference type="NCBI Taxonomy" id="46160"/>
    <lineage>
        <taxon>Bacteria</taxon>
        <taxon>Bacillati</taxon>
        <taxon>Actinomycetota</taxon>
        <taxon>Actinomycetes</taxon>
        <taxon>Streptosporangiales</taxon>
        <taxon>Thermomonosporaceae</taxon>
        <taxon>Actinomadura</taxon>
    </lineage>
</organism>
<keyword evidence="2" id="KW-0802">TPR repeat</keyword>
<keyword evidence="4" id="KW-1185">Reference proteome</keyword>
<dbReference type="InterPro" id="IPR019734">
    <property type="entry name" value="TPR_rpt"/>
</dbReference>
<proteinExistence type="predicted"/>
<evidence type="ECO:0000256" key="2">
    <source>
        <dbReference type="ARBA" id="ARBA00022803"/>
    </source>
</evidence>
<dbReference type="Pfam" id="PF13181">
    <property type="entry name" value="TPR_8"/>
    <property type="match status" value="1"/>
</dbReference>
<dbReference type="InterPro" id="IPR050498">
    <property type="entry name" value="Ycf3"/>
</dbReference>
<name>A0ABN3PSD4_9ACTN</name>
<dbReference type="EMBL" id="BAAATD010000004">
    <property type="protein sequence ID" value="GAA2598956.1"/>
    <property type="molecule type" value="Genomic_DNA"/>
</dbReference>
<sequence length="414" mass="44598">MLASLRFGGRFEPAADSAPVTGAGIDRATGRDIARLQEHLRAQPKDATSWAALGLAYVEQARVTADPSFYPKAAAALDRSLRVSPKDNEPALSGQGALAAARHDFTAALRLAGQALKINPYGTRAHAVRVDALVELGRYEEADKAVRHADSIKPALPIFTRYAYVQELRGRPGLAERVLRQAAVSATDPADVTYVRTQLGELAWNRGDLRAAEREYAAALRTDPHWLPAIDGRARVRAARGDAAAALRDRQALVARAPLPSYVVALGELYEARGMQAQAREQYGVAGAWAALARSNGVATDFEGAITAADHGDRTAALLAARTEWGRRKSVHVADALAWALHVNGKDKEALGYARQAVRTGYRNATFLYHLGVIEKSLGHTADARRDLKAALALNPHFSDLHAPLARKALKELS</sequence>
<keyword evidence="1" id="KW-0677">Repeat</keyword>
<dbReference type="PANTHER" id="PTHR44858">
    <property type="entry name" value="TETRATRICOPEPTIDE REPEAT PROTEIN 6"/>
    <property type="match status" value="1"/>
</dbReference>
<dbReference type="Proteomes" id="UP001501509">
    <property type="component" value="Unassembled WGS sequence"/>
</dbReference>
<evidence type="ECO:0000313" key="3">
    <source>
        <dbReference type="EMBL" id="GAA2598956.1"/>
    </source>
</evidence>
<dbReference type="InterPro" id="IPR011990">
    <property type="entry name" value="TPR-like_helical_dom_sf"/>
</dbReference>
<accession>A0ABN3PSD4</accession>
<reference evidence="3 4" key="1">
    <citation type="journal article" date="2019" name="Int. J. Syst. Evol. Microbiol.">
        <title>The Global Catalogue of Microorganisms (GCM) 10K type strain sequencing project: providing services to taxonomists for standard genome sequencing and annotation.</title>
        <authorList>
            <consortium name="The Broad Institute Genomics Platform"/>
            <consortium name="The Broad Institute Genome Sequencing Center for Infectious Disease"/>
            <person name="Wu L."/>
            <person name="Ma J."/>
        </authorList>
    </citation>
    <scope>NUCLEOTIDE SEQUENCE [LARGE SCALE GENOMIC DNA]</scope>
    <source>
        <strain evidence="3 4">JCM 6833</strain>
    </source>
</reference>
<protein>
    <submittedName>
        <fullName evidence="3">Tetratricopeptide repeat protein</fullName>
    </submittedName>
</protein>
<evidence type="ECO:0000256" key="1">
    <source>
        <dbReference type="ARBA" id="ARBA00022737"/>
    </source>
</evidence>
<gene>
    <name evidence="3" type="ORF">GCM10010411_35660</name>
</gene>
<dbReference type="Gene3D" id="1.25.40.10">
    <property type="entry name" value="Tetratricopeptide repeat domain"/>
    <property type="match status" value="3"/>
</dbReference>
<dbReference type="SUPFAM" id="SSF48452">
    <property type="entry name" value="TPR-like"/>
    <property type="match status" value="2"/>
</dbReference>
<evidence type="ECO:0000313" key="4">
    <source>
        <dbReference type="Proteomes" id="UP001501509"/>
    </source>
</evidence>
<dbReference type="SMART" id="SM00028">
    <property type="entry name" value="TPR"/>
    <property type="match status" value="4"/>
</dbReference>
<dbReference type="Pfam" id="PF14559">
    <property type="entry name" value="TPR_19"/>
    <property type="match status" value="1"/>
</dbReference>